<keyword evidence="2" id="KW-1185">Reference proteome</keyword>
<sequence>MSEAQQAINKACLSEPRPATTPLYYTLAGEWHSVAEIRQQHTYISPPYSETPLATPLLLPKGL</sequence>
<evidence type="ECO:0000313" key="2">
    <source>
        <dbReference type="Proteomes" id="UP000324222"/>
    </source>
</evidence>
<gene>
    <name evidence="1" type="ORF">E2C01_095227</name>
</gene>
<evidence type="ECO:0000313" key="1">
    <source>
        <dbReference type="EMBL" id="MPC99789.1"/>
    </source>
</evidence>
<dbReference type="Proteomes" id="UP000324222">
    <property type="component" value="Unassembled WGS sequence"/>
</dbReference>
<comment type="caution">
    <text evidence="1">The sequence shown here is derived from an EMBL/GenBank/DDBJ whole genome shotgun (WGS) entry which is preliminary data.</text>
</comment>
<reference evidence="1 2" key="1">
    <citation type="submission" date="2019-05" db="EMBL/GenBank/DDBJ databases">
        <title>Another draft genome of Portunus trituberculatus and its Hox gene families provides insights of decapod evolution.</title>
        <authorList>
            <person name="Jeong J.-H."/>
            <person name="Song I."/>
            <person name="Kim S."/>
            <person name="Choi T."/>
            <person name="Kim D."/>
            <person name="Ryu S."/>
            <person name="Kim W."/>
        </authorList>
    </citation>
    <scope>NUCLEOTIDE SEQUENCE [LARGE SCALE GENOMIC DNA]</scope>
    <source>
        <tissue evidence="1">Muscle</tissue>
    </source>
</reference>
<name>A0A5B7JY82_PORTR</name>
<accession>A0A5B7JY82</accession>
<dbReference type="EMBL" id="VSRR010119910">
    <property type="protein sequence ID" value="MPC99789.1"/>
    <property type="molecule type" value="Genomic_DNA"/>
</dbReference>
<dbReference type="AlphaFoldDB" id="A0A5B7JY82"/>
<organism evidence="1 2">
    <name type="scientific">Portunus trituberculatus</name>
    <name type="common">Swimming crab</name>
    <name type="synonym">Neptunus trituberculatus</name>
    <dbReference type="NCBI Taxonomy" id="210409"/>
    <lineage>
        <taxon>Eukaryota</taxon>
        <taxon>Metazoa</taxon>
        <taxon>Ecdysozoa</taxon>
        <taxon>Arthropoda</taxon>
        <taxon>Crustacea</taxon>
        <taxon>Multicrustacea</taxon>
        <taxon>Malacostraca</taxon>
        <taxon>Eumalacostraca</taxon>
        <taxon>Eucarida</taxon>
        <taxon>Decapoda</taxon>
        <taxon>Pleocyemata</taxon>
        <taxon>Brachyura</taxon>
        <taxon>Eubrachyura</taxon>
        <taxon>Portunoidea</taxon>
        <taxon>Portunidae</taxon>
        <taxon>Portuninae</taxon>
        <taxon>Portunus</taxon>
    </lineage>
</organism>
<protein>
    <submittedName>
        <fullName evidence="1">Uncharacterized protein</fullName>
    </submittedName>
</protein>
<proteinExistence type="predicted"/>